<name>A0A1H7UQ33_OLID1</name>
<dbReference type="OrthoDB" id="9806359at2"/>
<dbReference type="STRING" id="407022.SAMN05661044_03890"/>
<dbReference type="GO" id="GO:0016853">
    <property type="term" value="F:isomerase activity"/>
    <property type="evidence" value="ECO:0007669"/>
    <property type="project" value="UniProtKB-KW"/>
</dbReference>
<keyword evidence="2" id="KW-0413">Isomerase</keyword>
<feature type="domain" description="Mannose-6-phosphate isomerase type II C-terminal" evidence="1">
    <location>
        <begin position="44"/>
        <end position="162"/>
    </location>
</feature>
<evidence type="ECO:0000313" key="3">
    <source>
        <dbReference type="Proteomes" id="UP000199421"/>
    </source>
</evidence>
<dbReference type="AlphaFoldDB" id="A0A1H7UQ33"/>
<dbReference type="SUPFAM" id="SSF51182">
    <property type="entry name" value="RmlC-like cupins"/>
    <property type="match status" value="1"/>
</dbReference>
<evidence type="ECO:0000313" key="2">
    <source>
        <dbReference type="EMBL" id="SEL98884.1"/>
    </source>
</evidence>
<sequence>MRISYKRDLFEEVKAKLALQGFRIASLDQSQPWGGFLLIDEAQSMQFAKMYFKNWKMNQYVSPHLPMKPKILVVEPKRAIAWQYHLRRAEWWQVLVGEVGVITSDNDEEGTLSIKQSNELMELSPGKRHRLVGLKDWAVIAQIWHHVDAQNPSDDHDVVRLNDNFLDKQAI</sequence>
<dbReference type="InterPro" id="IPR001538">
    <property type="entry name" value="Man6P_isomerase-2_C"/>
</dbReference>
<proteinExistence type="predicted"/>
<evidence type="ECO:0000259" key="1">
    <source>
        <dbReference type="Pfam" id="PF01050"/>
    </source>
</evidence>
<dbReference type="RefSeq" id="WP_093327662.1">
    <property type="nucleotide sequence ID" value="NZ_FOAF01000006.1"/>
</dbReference>
<organism evidence="2 3">
    <name type="scientific">Olivibacter domesticus</name>
    <name type="common">Pseudosphingobacterium domesticum</name>
    <dbReference type="NCBI Taxonomy" id="407022"/>
    <lineage>
        <taxon>Bacteria</taxon>
        <taxon>Pseudomonadati</taxon>
        <taxon>Bacteroidota</taxon>
        <taxon>Sphingobacteriia</taxon>
        <taxon>Sphingobacteriales</taxon>
        <taxon>Sphingobacteriaceae</taxon>
        <taxon>Olivibacter</taxon>
    </lineage>
</organism>
<accession>A0A1H7UQ33</accession>
<dbReference type="Pfam" id="PF01050">
    <property type="entry name" value="MannoseP_isomer"/>
    <property type="match status" value="1"/>
</dbReference>
<dbReference type="GO" id="GO:0005976">
    <property type="term" value="P:polysaccharide metabolic process"/>
    <property type="evidence" value="ECO:0007669"/>
    <property type="project" value="InterPro"/>
</dbReference>
<dbReference type="InterPro" id="IPR011051">
    <property type="entry name" value="RmlC_Cupin_sf"/>
</dbReference>
<dbReference type="EMBL" id="FOAF01000006">
    <property type="protein sequence ID" value="SEL98884.1"/>
    <property type="molecule type" value="Genomic_DNA"/>
</dbReference>
<keyword evidence="3" id="KW-1185">Reference proteome</keyword>
<dbReference type="Proteomes" id="UP000199421">
    <property type="component" value="Unassembled WGS sequence"/>
</dbReference>
<dbReference type="GO" id="GO:0016779">
    <property type="term" value="F:nucleotidyltransferase activity"/>
    <property type="evidence" value="ECO:0007669"/>
    <property type="project" value="InterPro"/>
</dbReference>
<protein>
    <submittedName>
        <fullName evidence="2">Mannose-6-phosphate isomerase</fullName>
    </submittedName>
</protein>
<reference evidence="3" key="1">
    <citation type="submission" date="2016-10" db="EMBL/GenBank/DDBJ databases">
        <authorList>
            <person name="Varghese N."/>
            <person name="Submissions S."/>
        </authorList>
    </citation>
    <scope>NUCLEOTIDE SEQUENCE [LARGE SCALE GENOMIC DNA]</scope>
    <source>
        <strain evidence="3">DSM 18733</strain>
    </source>
</reference>
<gene>
    <name evidence="2" type="ORF">SAMN05661044_03890</name>
</gene>